<gene>
    <name evidence="2" type="ORF">LTR62_006871</name>
</gene>
<evidence type="ECO:0000256" key="1">
    <source>
        <dbReference type="SAM" id="MobiDB-lite"/>
    </source>
</evidence>
<comment type="caution">
    <text evidence="2">The sequence shown here is derived from an EMBL/GenBank/DDBJ whole genome shotgun (WGS) entry which is preliminary data.</text>
</comment>
<sequence length="599" mass="65761">MTEPIATASFRRCEDDNDEEIEVKRTIQYTLSLLPSPTTTETEIMALLGRDWREFYCTFHELREPCLYARPVSDLVEIWHPDKIEGNTFCLHFGQRSRRVSDREVVGLQAKWAAKRERWRELEGESEGKVDVDKGEAGEHAADVEMGNTINTASENVNVGRRTKEDGAGSNLSTGGESSKARKGGTSSPGGGHNATRSDRGLSSRTIALSDGDRENSITLLLQCIHEETPLNPRIWQPTIKVLVPRTIKMAGLPRFLRPNLRALLLKDDFLKNDMKKKGYGLTFYLKLDCGDERDAYVDSTKPPPLEIERLRDLLRDDDETVIKISIGFLGQERDEGVPFTIANGLQAFKSPLRYVCLGFIGETVDAEDPTRFPTGVAAIGALDLSDDPASIEILAVAISVLNGMPVGSVAEGEPVAFDSGIALRAELAHAKSEQQLAALVDGLFEGGGTEEELPAAPTYNFGGLGGVGEGLGMVGWLRGGVHVAVQWIDMLPTVEESVAAKMPARTYFDLEGSGPLEEVANLVGKTMKASEGSTWLFTQEVVDTWEIMLFVLPQINESTKMLRWCGGNITQFLRDEGEETDGRLYMEVHVIPTSDGGR</sequence>
<feature type="compositionally biased region" description="Polar residues" evidence="1">
    <location>
        <begin position="148"/>
        <end position="157"/>
    </location>
</feature>
<dbReference type="EMBL" id="JAVRRL010000061">
    <property type="protein sequence ID" value="KAK5109634.1"/>
    <property type="molecule type" value="Genomic_DNA"/>
</dbReference>
<organism evidence="2 3">
    <name type="scientific">Meristemomyces frigidus</name>
    <dbReference type="NCBI Taxonomy" id="1508187"/>
    <lineage>
        <taxon>Eukaryota</taxon>
        <taxon>Fungi</taxon>
        <taxon>Dikarya</taxon>
        <taxon>Ascomycota</taxon>
        <taxon>Pezizomycotina</taxon>
        <taxon>Dothideomycetes</taxon>
        <taxon>Dothideomycetidae</taxon>
        <taxon>Mycosphaerellales</taxon>
        <taxon>Teratosphaeriaceae</taxon>
        <taxon>Meristemomyces</taxon>
    </lineage>
</organism>
<evidence type="ECO:0000313" key="3">
    <source>
        <dbReference type="Proteomes" id="UP001310890"/>
    </source>
</evidence>
<dbReference type="Proteomes" id="UP001310890">
    <property type="component" value="Unassembled WGS sequence"/>
</dbReference>
<feature type="compositionally biased region" description="Basic and acidic residues" evidence="1">
    <location>
        <begin position="119"/>
        <end position="143"/>
    </location>
</feature>
<name>A0AAN7TD46_9PEZI</name>
<accession>A0AAN7TD46</accession>
<feature type="region of interest" description="Disordered" evidence="1">
    <location>
        <begin position="119"/>
        <end position="203"/>
    </location>
</feature>
<evidence type="ECO:0000313" key="2">
    <source>
        <dbReference type="EMBL" id="KAK5109634.1"/>
    </source>
</evidence>
<proteinExistence type="predicted"/>
<dbReference type="AlphaFoldDB" id="A0AAN7TD46"/>
<protein>
    <submittedName>
        <fullName evidence="2">Uncharacterized protein</fullName>
    </submittedName>
</protein>
<reference evidence="2" key="1">
    <citation type="submission" date="2023-08" db="EMBL/GenBank/DDBJ databases">
        <title>Black Yeasts Isolated from many extreme environments.</title>
        <authorList>
            <person name="Coleine C."/>
            <person name="Stajich J.E."/>
            <person name="Selbmann L."/>
        </authorList>
    </citation>
    <scope>NUCLEOTIDE SEQUENCE</scope>
    <source>
        <strain evidence="2">CCFEE 5401</strain>
    </source>
</reference>